<keyword evidence="4 5" id="KW-0067">ATP-binding</keyword>
<dbReference type="PANTHER" id="PTHR11547">
    <property type="entry name" value="ARGININE OR CREATINE KINASE"/>
    <property type="match status" value="1"/>
</dbReference>
<keyword evidence="3 5" id="KW-0418">Kinase</keyword>
<feature type="domain" description="Phosphagen kinase C-terminal" evidence="6">
    <location>
        <begin position="15"/>
        <end position="241"/>
    </location>
</feature>
<evidence type="ECO:0000256" key="5">
    <source>
        <dbReference type="PROSITE-ProRule" id="PRU00843"/>
    </source>
</evidence>
<gene>
    <name evidence="7" type="ORF">K5V21_04950</name>
</gene>
<keyword evidence="8" id="KW-1185">Reference proteome</keyword>
<evidence type="ECO:0000259" key="6">
    <source>
        <dbReference type="PROSITE" id="PS51510"/>
    </source>
</evidence>
<dbReference type="CDD" id="cd07930">
    <property type="entry name" value="bacterial_phosphagen_kinase"/>
    <property type="match status" value="1"/>
</dbReference>
<dbReference type="PROSITE" id="PS51510">
    <property type="entry name" value="PHOSPHAGEN_KINASE_C"/>
    <property type="match status" value="1"/>
</dbReference>
<sequence>MINNWINSNSIEDGIIINSKVKIFRNIQGYKFPVNLETEEGRRLSEKVINILLDNVDGLKTINLWKDKEELDIYKEKGIITNSLLKNSDFSSFAINNDETFSVMINEKEHLGLQSVSNGNNLEEMYEYVNKIDDLIEDKLTYSFDNNIGYLTSDVSNIGTGLKAAVMVHLPVLSTNDEIANLLRGLNRAGISIEGMYGERGKSYGNIYIVSNEITLGVTEEEIINTLQNVIKNIVNEENRAREQMIAECNKELEDRIFRAYGILKNARILKWIEGLNLLSDLRLGVELSLLNINKDKLNKAIILTRDSILRGNVQDKISYRDLNIERAKVVRKLLE</sequence>
<protein>
    <submittedName>
        <fullName evidence="7">ATP--guanido phosphotransferase</fullName>
    </submittedName>
</protein>
<keyword evidence="2 5" id="KW-0547">Nucleotide-binding</keyword>
<evidence type="ECO:0000256" key="1">
    <source>
        <dbReference type="ARBA" id="ARBA00022679"/>
    </source>
</evidence>
<name>A0ABS7KW52_CLOSR</name>
<evidence type="ECO:0000313" key="8">
    <source>
        <dbReference type="Proteomes" id="UP001299068"/>
    </source>
</evidence>
<organism evidence="7 8">
    <name type="scientific">Clostridium sardiniense</name>
    <name type="common">Clostridium absonum</name>
    <dbReference type="NCBI Taxonomy" id="29369"/>
    <lineage>
        <taxon>Bacteria</taxon>
        <taxon>Bacillati</taxon>
        <taxon>Bacillota</taxon>
        <taxon>Clostridia</taxon>
        <taxon>Eubacteriales</taxon>
        <taxon>Clostridiaceae</taxon>
        <taxon>Clostridium</taxon>
    </lineage>
</organism>
<dbReference type="PANTHER" id="PTHR11547:SF38">
    <property type="entry name" value="ARGININE KINASE 1-RELATED"/>
    <property type="match status" value="1"/>
</dbReference>
<comment type="caution">
    <text evidence="7">The sequence shown here is derived from an EMBL/GenBank/DDBJ whole genome shotgun (WGS) entry which is preliminary data.</text>
</comment>
<feature type="binding site" evidence="5">
    <location>
        <begin position="163"/>
        <end position="167"/>
    </location>
    <ligand>
        <name>ATP</name>
        <dbReference type="ChEBI" id="CHEBI:30616"/>
    </ligand>
</feature>
<feature type="binding site" evidence="5">
    <location>
        <begin position="18"/>
        <end position="22"/>
    </location>
    <ligand>
        <name>ATP</name>
        <dbReference type="ChEBI" id="CHEBI:30616"/>
    </ligand>
</feature>
<comment type="similarity">
    <text evidence="5">Belongs to the ATP:guanido phosphotransferase family.</text>
</comment>
<dbReference type="InterPro" id="IPR014746">
    <property type="entry name" value="Gln_synth/guanido_kin_cat_dom"/>
</dbReference>
<keyword evidence="1 5" id="KW-0808">Transferase</keyword>
<dbReference type="EMBL" id="JAIKTU010000003">
    <property type="protein sequence ID" value="MBY0754802.1"/>
    <property type="molecule type" value="Genomic_DNA"/>
</dbReference>
<feature type="binding site" evidence="5">
    <location>
        <begin position="194"/>
        <end position="199"/>
    </location>
    <ligand>
        <name>ATP</name>
        <dbReference type="ChEBI" id="CHEBI:30616"/>
    </ligand>
</feature>
<evidence type="ECO:0000313" key="7">
    <source>
        <dbReference type="EMBL" id="MBY0754802.1"/>
    </source>
</evidence>
<reference evidence="7 8" key="1">
    <citation type="journal article" date="2021" name="Cell Host Microbe">
        <title>in vivo commensal control of Clostridioides difficile virulence.</title>
        <authorList>
            <person name="Girinathan B.P."/>
            <person name="Dibenedetto N."/>
            <person name="Worley J.N."/>
            <person name="Peltier J."/>
            <person name="Arrieta-Ortiz M.L."/>
            <person name="Rupa Christinal Immanuel S."/>
            <person name="Lavin R."/>
            <person name="Delaney M.L."/>
            <person name="Cummins C."/>
            <person name="Hoffmann M."/>
            <person name="Luo Y."/>
            <person name="Gonzalez-Escalona N."/>
            <person name="Allard M."/>
            <person name="Onderdonk A.B."/>
            <person name="Gerber G.K."/>
            <person name="Sonenshein A.L."/>
            <person name="Baliga N."/>
            <person name="Dupuy B."/>
            <person name="Bry L."/>
        </authorList>
    </citation>
    <scope>NUCLEOTIDE SEQUENCE [LARGE SCALE GENOMIC DNA]</scope>
    <source>
        <strain evidence="7 8">DSM 599</strain>
    </source>
</reference>
<dbReference type="InterPro" id="IPR023660">
    <property type="entry name" value="Arg_Kinase"/>
</dbReference>
<dbReference type="SUPFAM" id="SSF55931">
    <property type="entry name" value="Glutamine synthetase/guanido kinase"/>
    <property type="match status" value="1"/>
</dbReference>
<accession>A0ABS7KW52</accession>
<evidence type="ECO:0000256" key="2">
    <source>
        <dbReference type="ARBA" id="ARBA00022741"/>
    </source>
</evidence>
<dbReference type="Gene3D" id="3.30.590.10">
    <property type="entry name" value="Glutamine synthetase/guanido kinase, catalytic domain"/>
    <property type="match status" value="1"/>
</dbReference>
<comment type="caution">
    <text evidence="5">Lacks conserved residue(s) required for the propagation of feature annotation.</text>
</comment>
<dbReference type="InterPro" id="IPR000749">
    <property type="entry name" value="ATP-guanido_PTrfase"/>
</dbReference>
<evidence type="ECO:0000256" key="3">
    <source>
        <dbReference type="ARBA" id="ARBA00022777"/>
    </source>
</evidence>
<evidence type="ECO:0000256" key="4">
    <source>
        <dbReference type="ARBA" id="ARBA00022840"/>
    </source>
</evidence>
<dbReference type="RefSeq" id="WP_221859638.1">
    <property type="nucleotide sequence ID" value="NZ_JAIKTU010000003.1"/>
</dbReference>
<dbReference type="Proteomes" id="UP001299068">
    <property type="component" value="Unassembled WGS sequence"/>
</dbReference>
<dbReference type="InterPro" id="IPR022414">
    <property type="entry name" value="ATP-guanido_PTrfase_cat"/>
</dbReference>
<dbReference type="Pfam" id="PF00217">
    <property type="entry name" value="ATP-gua_Ptrans"/>
    <property type="match status" value="1"/>
</dbReference>
<proteinExistence type="inferred from homology"/>